<evidence type="ECO:0008006" key="4">
    <source>
        <dbReference type="Google" id="ProtNLM"/>
    </source>
</evidence>
<dbReference type="AlphaFoldDB" id="G7KQH4"/>
<dbReference type="InterPro" id="IPR036047">
    <property type="entry name" value="F-box-like_dom_sf"/>
</dbReference>
<dbReference type="HOGENOM" id="CLU_106471_0_0_1"/>
<evidence type="ECO:0000313" key="3">
    <source>
        <dbReference type="Proteomes" id="UP000002051"/>
    </source>
</evidence>
<proteinExistence type="predicted"/>
<keyword evidence="3" id="KW-1185">Reference proteome</keyword>
<name>G7KQH4_MEDTR</name>
<sequence length="227" mass="25899">MGLLENLQSREDDLQKKNAAKFLKENDELQNLRAILQKKYSILLGFGERMNWASLNKDLQIEILVRLPKKSLMRFKCVQLSWNILFKTPSFVNKRMLQNSENGKAHSLIILPLGNSLVMKMSHDDVLCEIKSGMKKAKCAYDLKTEASSSSFNPFGVGLVVGLGSWSLLFQKSQMRFLEDVLTCKAELENELSAKHQKDNAEIQKLRAALQKRIDEVRKLTAGEERL</sequence>
<dbReference type="PaxDb" id="3880-AES76968"/>
<dbReference type="SUPFAM" id="SSF81383">
    <property type="entry name" value="F-box domain"/>
    <property type="match status" value="1"/>
</dbReference>
<accession>G7KQH4</accession>
<protein>
    <recommendedName>
        <fullName evidence="4">F-box domain-containing protein</fullName>
    </recommendedName>
</protein>
<evidence type="ECO:0000313" key="1">
    <source>
        <dbReference type="EMBL" id="AES76968.1"/>
    </source>
</evidence>
<reference evidence="1 3" key="2">
    <citation type="journal article" date="2014" name="BMC Genomics">
        <title>An improved genome release (version Mt4.0) for the model legume Medicago truncatula.</title>
        <authorList>
            <person name="Tang H."/>
            <person name="Krishnakumar V."/>
            <person name="Bidwell S."/>
            <person name="Rosen B."/>
            <person name="Chan A."/>
            <person name="Zhou S."/>
            <person name="Gentzbittel L."/>
            <person name="Childs K.L."/>
            <person name="Yandell M."/>
            <person name="Gundlach H."/>
            <person name="Mayer K.F."/>
            <person name="Schwartz D.C."/>
            <person name="Town C.D."/>
        </authorList>
    </citation>
    <scope>GENOME REANNOTATION</scope>
    <source>
        <strain evidence="2 3">cv. Jemalong A17</strain>
    </source>
</reference>
<dbReference type="Proteomes" id="UP000002051">
    <property type="component" value="Chromosome 6"/>
</dbReference>
<reference evidence="2" key="3">
    <citation type="submission" date="2015-04" db="UniProtKB">
        <authorList>
            <consortium name="EnsemblPlants"/>
        </authorList>
    </citation>
    <scope>IDENTIFICATION</scope>
    <source>
        <strain evidence="2">cv. Jemalong A17</strain>
    </source>
</reference>
<dbReference type="EnsemblPlants" id="AES76968">
    <property type="protein sequence ID" value="AES76968"/>
    <property type="gene ID" value="MTR_6g089990"/>
</dbReference>
<reference evidence="1 3" key="1">
    <citation type="journal article" date="2011" name="Nature">
        <title>The Medicago genome provides insight into the evolution of rhizobial symbioses.</title>
        <authorList>
            <person name="Young N.D."/>
            <person name="Debelle F."/>
            <person name="Oldroyd G.E."/>
            <person name="Geurts R."/>
            <person name="Cannon S.B."/>
            <person name="Udvardi M.K."/>
            <person name="Benedito V.A."/>
            <person name="Mayer K.F."/>
            <person name="Gouzy J."/>
            <person name="Schoof H."/>
            <person name="Van de Peer Y."/>
            <person name="Proost S."/>
            <person name="Cook D.R."/>
            <person name="Meyers B.C."/>
            <person name="Spannagl M."/>
            <person name="Cheung F."/>
            <person name="De Mita S."/>
            <person name="Krishnakumar V."/>
            <person name="Gundlach H."/>
            <person name="Zhou S."/>
            <person name="Mudge J."/>
            <person name="Bharti A.K."/>
            <person name="Murray J.D."/>
            <person name="Naoumkina M.A."/>
            <person name="Rosen B."/>
            <person name="Silverstein K.A."/>
            <person name="Tang H."/>
            <person name="Rombauts S."/>
            <person name="Zhao P.X."/>
            <person name="Zhou P."/>
            <person name="Barbe V."/>
            <person name="Bardou P."/>
            <person name="Bechner M."/>
            <person name="Bellec A."/>
            <person name="Berger A."/>
            <person name="Berges H."/>
            <person name="Bidwell S."/>
            <person name="Bisseling T."/>
            <person name="Choisne N."/>
            <person name="Couloux A."/>
            <person name="Denny R."/>
            <person name="Deshpande S."/>
            <person name="Dai X."/>
            <person name="Doyle J.J."/>
            <person name="Dudez A.M."/>
            <person name="Farmer A.D."/>
            <person name="Fouteau S."/>
            <person name="Franken C."/>
            <person name="Gibelin C."/>
            <person name="Gish J."/>
            <person name="Goldstein S."/>
            <person name="Gonzalez A.J."/>
            <person name="Green P.J."/>
            <person name="Hallab A."/>
            <person name="Hartog M."/>
            <person name="Hua A."/>
            <person name="Humphray S.J."/>
            <person name="Jeong D.H."/>
            <person name="Jing Y."/>
            <person name="Jocker A."/>
            <person name="Kenton S.M."/>
            <person name="Kim D.J."/>
            <person name="Klee K."/>
            <person name="Lai H."/>
            <person name="Lang C."/>
            <person name="Lin S."/>
            <person name="Macmil S.L."/>
            <person name="Magdelenat G."/>
            <person name="Matthews L."/>
            <person name="McCorrison J."/>
            <person name="Monaghan E.L."/>
            <person name="Mun J.H."/>
            <person name="Najar F.Z."/>
            <person name="Nicholson C."/>
            <person name="Noirot C."/>
            <person name="O'Bleness M."/>
            <person name="Paule C.R."/>
            <person name="Poulain J."/>
            <person name="Prion F."/>
            <person name="Qin B."/>
            <person name="Qu C."/>
            <person name="Retzel E.F."/>
            <person name="Riddle C."/>
            <person name="Sallet E."/>
            <person name="Samain S."/>
            <person name="Samson N."/>
            <person name="Sanders I."/>
            <person name="Saurat O."/>
            <person name="Scarpelli C."/>
            <person name="Schiex T."/>
            <person name="Segurens B."/>
            <person name="Severin A.J."/>
            <person name="Sherrier D.J."/>
            <person name="Shi R."/>
            <person name="Sims S."/>
            <person name="Singer S.R."/>
            <person name="Sinharoy S."/>
            <person name="Sterck L."/>
            <person name="Viollet A."/>
            <person name="Wang B.B."/>
            <person name="Wang K."/>
            <person name="Wang M."/>
            <person name="Wang X."/>
            <person name="Warfsmann J."/>
            <person name="Weissenbach J."/>
            <person name="White D.D."/>
            <person name="White J.D."/>
            <person name="Wiley G.B."/>
            <person name="Wincker P."/>
            <person name="Xing Y."/>
            <person name="Yang L."/>
            <person name="Yao Z."/>
            <person name="Ying F."/>
            <person name="Zhai J."/>
            <person name="Zhou L."/>
            <person name="Zuber A."/>
            <person name="Denarie J."/>
            <person name="Dixon R.A."/>
            <person name="May G.D."/>
            <person name="Schwartz D.C."/>
            <person name="Rogers J."/>
            <person name="Quetier F."/>
            <person name="Town C.D."/>
            <person name="Roe B.A."/>
        </authorList>
    </citation>
    <scope>NUCLEOTIDE SEQUENCE [LARGE SCALE GENOMIC DNA]</scope>
    <source>
        <strain evidence="1">A17</strain>
        <strain evidence="2 3">cv. Jemalong A17</strain>
    </source>
</reference>
<dbReference type="EMBL" id="CM001222">
    <property type="protein sequence ID" value="AES76968.1"/>
    <property type="molecule type" value="Genomic_DNA"/>
</dbReference>
<organism evidence="1 3">
    <name type="scientific">Medicago truncatula</name>
    <name type="common">Barrel medic</name>
    <name type="synonym">Medicago tribuloides</name>
    <dbReference type="NCBI Taxonomy" id="3880"/>
    <lineage>
        <taxon>Eukaryota</taxon>
        <taxon>Viridiplantae</taxon>
        <taxon>Streptophyta</taxon>
        <taxon>Embryophyta</taxon>
        <taxon>Tracheophyta</taxon>
        <taxon>Spermatophyta</taxon>
        <taxon>Magnoliopsida</taxon>
        <taxon>eudicotyledons</taxon>
        <taxon>Gunneridae</taxon>
        <taxon>Pentapetalae</taxon>
        <taxon>rosids</taxon>
        <taxon>fabids</taxon>
        <taxon>Fabales</taxon>
        <taxon>Fabaceae</taxon>
        <taxon>Papilionoideae</taxon>
        <taxon>50 kb inversion clade</taxon>
        <taxon>NPAAA clade</taxon>
        <taxon>Hologalegina</taxon>
        <taxon>IRL clade</taxon>
        <taxon>Trifolieae</taxon>
        <taxon>Medicago</taxon>
    </lineage>
</organism>
<evidence type="ECO:0000313" key="2">
    <source>
        <dbReference type="EnsemblPlants" id="AES76968"/>
    </source>
</evidence>
<gene>
    <name evidence="1" type="ordered locus">MTR_6g089990</name>
</gene>